<reference evidence="3 4" key="1">
    <citation type="journal article" date="2024" name="Science">
        <title>Giant polyketide synthase enzymes in the biosynthesis of giant marine polyether toxins.</title>
        <authorList>
            <person name="Fallon T.R."/>
            <person name="Shende V.V."/>
            <person name="Wierzbicki I.H."/>
            <person name="Pendleton A.L."/>
            <person name="Watervoot N.F."/>
            <person name="Auber R.P."/>
            <person name="Gonzalez D.J."/>
            <person name="Wisecaver J.H."/>
            <person name="Moore B.S."/>
        </authorList>
    </citation>
    <scope>NUCLEOTIDE SEQUENCE [LARGE SCALE GENOMIC DNA]</scope>
    <source>
        <strain evidence="3 4">12B1</strain>
    </source>
</reference>
<dbReference type="GO" id="GO:0005096">
    <property type="term" value="F:GTPase activator activity"/>
    <property type="evidence" value="ECO:0007669"/>
    <property type="project" value="TreeGrafter"/>
</dbReference>
<feature type="region of interest" description="Disordered" evidence="1">
    <location>
        <begin position="169"/>
        <end position="217"/>
    </location>
</feature>
<dbReference type="PANTHER" id="PTHR23138">
    <property type="entry name" value="RAN BINDING PROTEIN"/>
    <property type="match status" value="1"/>
</dbReference>
<dbReference type="AlphaFoldDB" id="A0AB34JL32"/>
<evidence type="ECO:0000313" key="4">
    <source>
        <dbReference type="Proteomes" id="UP001515480"/>
    </source>
</evidence>
<keyword evidence="4" id="KW-1185">Reference proteome</keyword>
<evidence type="ECO:0000259" key="2">
    <source>
        <dbReference type="PROSITE" id="PS50196"/>
    </source>
</evidence>
<dbReference type="CDD" id="cd13179">
    <property type="entry name" value="RanBD_RanBP1"/>
    <property type="match status" value="1"/>
</dbReference>
<dbReference type="InterPro" id="IPR000156">
    <property type="entry name" value="Ran_bind_dom"/>
</dbReference>
<accession>A0AB34JL32</accession>
<dbReference type="SUPFAM" id="SSF50729">
    <property type="entry name" value="PH domain-like"/>
    <property type="match status" value="1"/>
</dbReference>
<feature type="compositionally biased region" description="Acidic residues" evidence="1">
    <location>
        <begin position="16"/>
        <end position="30"/>
    </location>
</feature>
<protein>
    <recommendedName>
        <fullName evidence="2">RanBD1 domain-containing protein</fullName>
    </recommendedName>
</protein>
<dbReference type="GO" id="GO:0005737">
    <property type="term" value="C:cytoplasm"/>
    <property type="evidence" value="ECO:0007669"/>
    <property type="project" value="TreeGrafter"/>
</dbReference>
<dbReference type="PROSITE" id="PS50196">
    <property type="entry name" value="RANBD1"/>
    <property type="match status" value="1"/>
</dbReference>
<feature type="region of interest" description="Disordered" evidence="1">
    <location>
        <begin position="1"/>
        <end position="37"/>
    </location>
</feature>
<comment type="caution">
    <text evidence="3">The sequence shown here is derived from an EMBL/GenBank/DDBJ whole genome shotgun (WGS) entry which is preliminary data.</text>
</comment>
<evidence type="ECO:0000313" key="3">
    <source>
        <dbReference type="EMBL" id="KAL1521349.1"/>
    </source>
</evidence>
<feature type="compositionally biased region" description="Basic and acidic residues" evidence="1">
    <location>
        <begin position="185"/>
        <end position="201"/>
    </location>
</feature>
<dbReference type="InterPro" id="IPR045256">
    <property type="entry name" value="RanBP1_RanBD"/>
</dbReference>
<proteinExistence type="predicted"/>
<dbReference type="Proteomes" id="UP001515480">
    <property type="component" value="Unassembled WGS sequence"/>
</dbReference>
<dbReference type="Gene3D" id="2.30.29.30">
    <property type="entry name" value="Pleckstrin-homology domain (PH domain)/Phosphotyrosine-binding domain (PTB)"/>
    <property type="match status" value="1"/>
</dbReference>
<gene>
    <name evidence="3" type="ORF">AB1Y20_021016</name>
</gene>
<dbReference type="PANTHER" id="PTHR23138:SF87">
    <property type="entry name" value="E3 SUMO-PROTEIN LIGASE RANBP2"/>
    <property type="match status" value="1"/>
</dbReference>
<dbReference type="EMBL" id="JBGBPQ010000007">
    <property type="protein sequence ID" value="KAL1521349.1"/>
    <property type="molecule type" value="Genomic_DNA"/>
</dbReference>
<dbReference type="Pfam" id="PF00638">
    <property type="entry name" value="Ran_BP1"/>
    <property type="match status" value="1"/>
</dbReference>
<dbReference type="GO" id="GO:0005643">
    <property type="term" value="C:nuclear pore"/>
    <property type="evidence" value="ECO:0007669"/>
    <property type="project" value="TreeGrafter"/>
</dbReference>
<dbReference type="InterPro" id="IPR045255">
    <property type="entry name" value="RanBP1-like"/>
</dbReference>
<sequence length="217" mass="24628">MADTTKEEPTEAPAAGDEDDNGYAPEEEAQVEFQPLVKLEEVKTQTMEEDEEVLFKMRAKLFRWESDSWEKETKLWKERGTGDIKFLQNKETKKVRLLMRREKTMKICANFFVAPGTDLKENAGSDRSWVWQCLDFSEEKEEISTLAIRFANSENAQKFKEQFLAAMELNKSDGKTGPSEPEPAGEVKRDDAEGKPEEKLVGDSATPPVEPEKGAAE</sequence>
<dbReference type="GO" id="GO:0006913">
    <property type="term" value="P:nucleocytoplasmic transport"/>
    <property type="evidence" value="ECO:0007669"/>
    <property type="project" value="InterPro"/>
</dbReference>
<dbReference type="FunFam" id="2.30.29.30:FF:000312">
    <property type="entry name" value="Ran binding protein 1"/>
    <property type="match status" value="1"/>
</dbReference>
<dbReference type="InterPro" id="IPR011993">
    <property type="entry name" value="PH-like_dom_sf"/>
</dbReference>
<evidence type="ECO:0000256" key="1">
    <source>
        <dbReference type="SAM" id="MobiDB-lite"/>
    </source>
</evidence>
<feature type="domain" description="RanBD1" evidence="2">
    <location>
        <begin position="32"/>
        <end position="172"/>
    </location>
</feature>
<organism evidence="3 4">
    <name type="scientific">Prymnesium parvum</name>
    <name type="common">Toxic golden alga</name>
    <dbReference type="NCBI Taxonomy" id="97485"/>
    <lineage>
        <taxon>Eukaryota</taxon>
        <taxon>Haptista</taxon>
        <taxon>Haptophyta</taxon>
        <taxon>Prymnesiophyceae</taxon>
        <taxon>Prymnesiales</taxon>
        <taxon>Prymnesiaceae</taxon>
        <taxon>Prymnesium</taxon>
    </lineage>
</organism>
<dbReference type="SMART" id="SM00160">
    <property type="entry name" value="RanBD"/>
    <property type="match status" value="1"/>
</dbReference>
<name>A0AB34JL32_PRYPA</name>